<dbReference type="InterPro" id="IPR003613">
    <property type="entry name" value="Ubox_domain"/>
</dbReference>
<dbReference type="VEuPathDB" id="TriTrypDB:TcCLB.506591.20"/>
<dbReference type="VEuPathDB" id="TriTrypDB:TCDM_03040"/>
<accession>A0A2V2VT76</accession>
<dbReference type="CDD" id="cd16664">
    <property type="entry name" value="RING-Ubox_PUB"/>
    <property type="match status" value="1"/>
</dbReference>
<sequence>MATIQKLAERLESDVPLRVDEMTFWSRESEIGRAQVFYGPSLEEAKRCAQRISDKLVTKYLNNPNTNEVPLDHKSRVCLILNNLALHKPIRGCIFDVLDKLEGIFEESIKEDGTLPFNPDLGRMTEHVAVLLMRVTGYKLKAVNVLEFTDGNAQFSVQLMLAILLKEPAYEFGLRVNCITIILGFTQPQAFFDSSKGVEEASCLLFTEKVDSLLALMLRLRAVQVISDVLTEQLDRTNLITPLLHVATCSVMRCVMNIFRFSSTKSTQWRQHILLSTTLLDHSVTLYLLMQCEALQKSLEGASPDLSVEMLRGMSLGFKFASLCTFRMHRHARRVRLFCPYLHDMLQFSIHHVRQDNPASGVLMRLYVDMFHLMANIDALGGEKDLSIEEIPQQLLSEALLKTTEAFLQREIVPGGLALARAWHTALKTVEADTLVDRSTHTFTTLEKLFGDLEARVAAHQPLPSPAPVAAGGRHRILGEMPPLRSKTAEVKVPVESAAAPVDMKQHIEVVRKDVIEGVDPILLCALTGNVMKRPVVSPYGHTFEQEAILAWLEQNGSVCPITGKTLTADSLRPNKEVAALIMKRVIQQSMSTYNQENEADLYDF</sequence>
<dbReference type="VEuPathDB" id="TriTrypDB:TcG_01561"/>
<dbReference type="VEuPathDB" id="TriTrypDB:Tc_MARK_3059"/>
<dbReference type="VEuPathDB" id="TriTrypDB:C4B63_10g437"/>
<dbReference type="GO" id="GO:0004842">
    <property type="term" value="F:ubiquitin-protein transferase activity"/>
    <property type="evidence" value="ECO:0007669"/>
    <property type="project" value="InterPro"/>
</dbReference>
<dbReference type="OrthoDB" id="424220at2759"/>
<dbReference type="Gene3D" id="3.30.40.10">
    <property type="entry name" value="Zinc/RING finger domain, C3HC4 (zinc finger)"/>
    <property type="match status" value="1"/>
</dbReference>
<dbReference type="PANTHER" id="PTHR46573">
    <property type="entry name" value="WD REPEAT, SAM AND U-BOX DOMAIN-CONTAINING PROTEIN 1"/>
    <property type="match status" value="1"/>
</dbReference>
<evidence type="ECO:0000259" key="1">
    <source>
        <dbReference type="PROSITE" id="PS51698"/>
    </source>
</evidence>
<gene>
    <name evidence="2" type="ORF">C4B63_10g437</name>
</gene>
<dbReference type="Pfam" id="PF04564">
    <property type="entry name" value="U-box"/>
    <property type="match status" value="1"/>
</dbReference>
<dbReference type="GO" id="GO:0016567">
    <property type="term" value="P:protein ubiquitination"/>
    <property type="evidence" value="ECO:0007669"/>
    <property type="project" value="InterPro"/>
</dbReference>
<dbReference type="SUPFAM" id="SSF57850">
    <property type="entry name" value="RING/U-box"/>
    <property type="match status" value="1"/>
</dbReference>
<reference evidence="2 3" key="1">
    <citation type="journal article" date="2018" name="Microb. Genom.">
        <title>Expanding an expanded genome: long-read sequencing of Trypanosoma cruzi.</title>
        <authorList>
            <person name="Berna L."/>
            <person name="Rodriguez M."/>
            <person name="Chiribao M.L."/>
            <person name="Parodi-Talice A."/>
            <person name="Pita S."/>
            <person name="Rijo G."/>
            <person name="Alvarez-Valin F."/>
            <person name="Robello C."/>
        </authorList>
    </citation>
    <scope>NUCLEOTIDE SEQUENCE [LARGE SCALE GENOMIC DNA]</scope>
    <source>
        <strain evidence="2 3">Dm28c</strain>
    </source>
</reference>
<dbReference type="VEuPathDB" id="TriTrypDB:BCY84_15027"/>
<dbReference type="VEuPathDB" id="TriTrypDB:ECC02_005490"/>
<name>A0A2V2VT76_TRYCR</name>
<dbReference type="VEuPathDB" id="TriTrypDB:TCSYLVIO_010665"/>
<dbReference type="VEuPathDB" id="TriTrypDB:TcBrA4_0128040"/>
<dbReference type="VEuPathDB" id="TriTrypDB:C3747_96g37"/>
<comment type="caution">
    <text evidence="2">The sequence shown here is derived from an EMBL/GenBank/DDBJ whole genome shotgun (WGS) entry which is preliminary data.</text>
</comment>
<protein>
    <submittedName>
        <fullName evidence="2">Putative U-box domain protein</fullName>
    </submittedName>
</protein>
<dbReference type="EMBL" id="PRFA01000010">
    <property type="protein sequence ID" value="PWU99016.1"/>
    <property type="molecule type" value="Genomic_DNA"/>
</dbReference>
<dbReference type="PROSITE" id="PS51698">
    <property type="entry name" value="U_BOX"/>
    <property type="match status" value="1"/>
</dbReference>
<proteinExistence type="predicted"/>
<dbReference type="InterPro" id="IPR013083">
    <property type="entry name" value="Znf_RING/FYVE/PHD"/>
</dbReference>
<dbReference type="AlphaFoldDB" id="A0A2V2VT76"/>
<dbReference type="PANTHER" id="PTHR46573:SF1">
    <property type="entry name" value="WD REPEAT, SAM AND U-BOX DOMAIN-CONTAINING PROTEIN 1"/>
    <property type="match status" value="1"/>
</dbReference>
<evidence type="ECO:0000313" key="3">
    <source>
        <dbReference type="Proteomes" id="UP000246121"/>
    </source>
</evidence>
<dbReference type="SMART" id="SM00504">
    <property type="entry name" value="Ubox"/>
    <property type="match status" value="1"/>
</dbReference>
<dbReference type="VEuPathDB" id="TriTrypDB:TcCL_NonESM06077"/>
<organism evidence="2 3">
    <name type="scientific">Trypanosoma cruzi</name>
    <dbReference type="NCBI Taxonomy" id="5693"/>
    <lineage>
        <taxon>Eukaryota</taxon>
        <taxon>Discoba</taxon>
        <taxon>Euglenozoa</taxon>
        <taxon>Kinetoplastea</taxon>
        <taxon>Metakinetoplastina</taxon>
        <taxon>Trypanosomatida</taxon>
        <taxon>Trypanosomatidae</taxon>
        <taxon>Trypanosoma</taxon>
        <taxon>Schizotrypanum</taxon>
    </lineage>
</organism>
<dbReference type="InterPro" id="IPR052085">
    <property type="entry name" value="WD-SAM-U-box"/>
</dbReference>
<dbReference type="VEuPathDB" id="TriTrypDB:TcCLB.506989.210"/>
<dbReference type="Proteomes" id="UP000246121">
    <property type="component" value="Unassembled WGS sequence"/>
</dbReference>
<feature type="domain" description="U-box" evidence="1">
    <location>
        <begin position="518"/>
        <end position="592"/>
    </location>
</feature>
<evidence type="ECO:0000313" key="2">
    <source>
        <dbReference type="EMBL" id="PWU99016.1"/>
    </source>
</evidence>
<dbReference type="InterPro" id="IPR045210">
    <property type="entry name" value="RING-Ubox_PUB"/>
</dbReference>